<dbReference type="AlphaFoldDB" id="A0AAE0KJQ1"/>
<dbReference type="InterPro" id="IPR013094">
    <property type="entry name" value="AB_hydrolase_3"/>
</dbReference>
<sequence length="138" mass="15028">MNSASSNTNSSRTAHQPIHPDIRPLLDPEYVAFHDQYLQYVLPDDRRPWDGSARRGNPGVPCAESTLVTVGSVRDLRVKDRSDLRFNGGGWAVGDGSHNNDLCALICQRAQCLVVTVGCRLAPELPYLAALEDAADAL</sequence>
<evidence type="ECO:0000313" key="4">
    <source>
        <dbReference type="Proteomes" id="UP001285441"/>
    </source>
</evidence>
<dbReference type="Pfam" id="PF07859">
    <property type="entry name" value="Abhydrolase_3"/>
    <property type="match status" value="1"/>
</dbReference>
<feature type="compositionally biased region" description="Low complexity" evidence="1">
    <location>
        <begin position="1"/>
        <end position="14"/>
    </location>
</feature>
<protein>
    <recommendedName>
        <fullName evidence="2">Alpha/beta hydrolase fold-3 domain-containing protein</fullName>
    </recommendedName>
</protein>
<evidence type="ECO:0000313" key="3">
    <source>
        <dbReference type="EMBL" id="KAK3377467.1"/>
    </source>
</evidence>
<name>A0AAE0KJQ1_9PEZI</name>
<dbReference type="SUPFAM" id="SSF53474">
    <property type="entry name" value="alpha/beta-Hydrolases"/>
    <property type="match status" value="1"/>
</dbReference>
<gene>
    <name evidence="3" type="ORF">B0H63DRAFT_524754</name>
</gene>
<reference evidence="3" key="2">
    <citation type="submission" date="2023-06" db="EMBL/GenBank/DDBJ databases">
        <authorList>
            <consortium name="Lawrence Berkeley National Laboratory"/>
            <person name="Haridas S."/>
            <person name="Hensen N."/>
            <person name="Bonometti L."/>
            <person name="Westerberg I."/>
            <person name="Brannstrom I.O."/>
            <person name="Guillou S."/>
            <person name="Cros-Aarteil S."/>
            <person name="Calhoun S."/>
            <person name="Kuo A."/>
            <person name="Mondo S."/>
            <person name="Pangilinan J."/>
            <person name="Riley R."/>
            <person name="LaButti K."/>
            <person name="Andreopoulos B."/>
            <person name="Lipzen A."/>
            <person name="Chen C."/>
            <person name="Yanf M."/>
            <person name="Daum C."/>
            <person name="Ng V."/>
            <person name="Clum A."/>
            <person name="Steindorff A."/>
            <person name="Ohm R."/>
            <person name="Martin F."/>
            <person name="Silar P."/>
            <person name="Natvig D."/>
            <person name="Lalanne C."/>
            <person name="Gautier V."/>
            <person name="Ament-velasquez S.L."/>
            <person name="Kruys A."/>
            <person name="Hutchinson M.I."/>
            <person name="Powell A.J."/>
            <person name="Barry K."/>
            <person name="Miller A.N."/>
            <person name="Grigoriev I.V."/>
            <person name="Debuchy R."/>
            <person name="Gladieux P."/>
            <person name="Thoren M.H."/>
            <person name="Johannesson H."/>
        </authorList>
    </citation>
    <scope>NUCLEOTIDE SEQUENCE</scope>
    <source>
        <strain evidence="3">CBS 232.78</strain>
    </source>
</reference>
<evidence type="ECO:0000259" key="2">
    <source>
        <dbReference type="Pfam" id="PF07859"/>
    </source>
</evidence>
<evidence type="ECO:0000256" key="1">
    <source>
        <dbReference type="SAM" id="MobiDB-lite"/>
    </source>
</evidence>
<proteinExistence type="predicted"/>
<dbReference type="InterPro" id="IPR029058">
    <property type="entry name" value="AB_hydrolase_fold"/>
</dbReference>
<comment type="caution">
    <text evidence="3">The sequence shown here is derived from an EMBL/GenBank/DDBJ whole genome shotgun (WGS) entry which is preliminary data.</text>
</comment>
<dbReference type="EMBL" id="JAULSW010000006">
    <property type="protein sequence ID" value="KAK3377467.1"/>
    <property type="molecule type" value="Genomic_DNA"/>
</dbReference>
<accession>A0AAE0KJQ1</accession>
<feature type="region of interest" description="Disordered" evidence="1">
    <location>
        <begin position="1"/>
        <end position="20"/>
    </location>
</feature>
<dbReference type="GO" id="GO:0016787">
    <property type="term" value="F:hydrolase activity"/>
    <property type="evidence" value="ECO:0007669"/>
    <property type="project" value="InterPro"/>
</dbReference>
<feature type="domain" description="Alpha/beta hydrolase fold-3" evidence="2">
    <location>
        <begin position="86"/>
        <end position="138"/>
    </location>
</feature>
<reference evidence="3" key="1">
    <citation type="journal article" date="2023" name="Mol. Phylogenet. Evol.">
        <title>Genome-scale phylogeny and comparative genomics of the fungal order Sordariales.</title>
        <authorList>
            <person name="Hensen N."/>
            <person name="Bonometti L."/>
            <person name="Westerberg I."/>
            <person name="Brannstrom I.O."/>
            <person name="Guillou S."/>
            <person name="Cros-Aarteil S."/>
            <person name="Calhoun S."/>
            <person name="Haridas S."/>
            <person name="Kuo A."/>
            <person name="Mondo S."/>
            <person name="Pangilinan J."/>
            <person name="Riley R."/>
            <person name="LaButti K."/>
            <person name="Andreopoulos B."/>
            <person name="Lipzen A."/>
            <person name="Chen C."/>
            <person name="Yan M."/>
            <person name="Daum C."/>
            <person name="Ng V."/>
            <person name="Clum A."/>
            <person name="Steindorff A."/>
            <person name="Ohm R.A."/>
            <person name="Martin F."/>
            <person name="Silar P."/>
            <person name="Natvig D.O."/>
            <person name="Lalanne C."/>
            <person name="Gautier V."/>
            <person name="Ament-Velasquez S.L."/>
            <person name="Kruys A."/>
            <person name="Hutchinson M.I."/>
            <person name="Powell A.J."/>
            <person name="Barry K."/>
            <person name="Miller A.N."/>
            <person name="Grigoriev I.V."/>
            <person name="Debuchy R."/>
            <person name="Gladieux P."/>
            <person name="Hiltunen Thoren M."/>
            <person name="Johannesson H."/>
        </authorList>
    </citation>
    <scope>NUCLEOTIDE SEQUENCE</scope>
    <source>
        <strain evidence="3">CBS 232.78</strain>
    </source>
</reference>
<dbReference type="Proteomes" id="UP001285441">
    <property type="component" value="Unassembled WGS sequence"/>
</dbReference>
<dbReference type="Gene3D" id="3.40.50.1820">
    <property type="entry name" value="alpha/beta hydrolase"/>
    <property type="match status" value="1"/>
</dbReference>
<keyword evidence="4" id="KW-1185">Reference proteome</keyword>
<organism evidence="3 4">
    <name type="scientific">Podospora didyma</name>
    <dbReference type="NCBI Taxonomy" id="330526"/>
    <lineage>
        <taxon>Eukaryota</taxon>
        <taxon>Fungi</taxon>
        <taxon>Dikarya</taxon>
        <taxon>Ascomycota</taxon>
        <taxon>Pezizomycotina</taxon>
        <taxon>Sordariomycetes</taxon>
        <taxon>Sordariomycetidae</taxon>
        <taxon>Sordariales</taxon>
        <taxon>Podosporaceae</taxon>
        <taxon>Podospora</taxon>
    </lineage>
</organism>